<evidence type="ECO:0000256" key="1">
    <source>
        <dbReference type="ARBA" id="ARBA00022723"/>
    </source>
</evidence>
<accession>A0ABW8RAX6</accession>
<dbReference type="RefSeq" id="WP_406579399.1">
    <property type="nucleotide sequence ID" value="NZ_JBJHQH010000002.1"/>
</dbReference>
<name>A0ABW8RAX6_9BACI</name>
<dbReference type="EMBL" id="JBJHQH010000002">
    <property type="protein sequence ID" value="MFK9090605.1"/>
    <property type="molecule type" value="Genomic_DNA"/>
</dbReference>
<evidence type="ECO:0000313" key="6">
    <source>
        <dbReference type="Proteomes" id="UP001623041"/>
    </source>
</evidence>
<gene>
    <name evidence="5" type="ORF">ACJEBI_03800</name>
</gene>
<keyword evidence="2" id="KW-0408">Iron</keyword>
<keyword evidence="3" id="KW-0411">Iron-sulfur</keyword>
<dbReference type="Pfam" id="PF00037">
    <property type="entry name" value="Fer4"/>
    <property type="match status" value="1"/>
</dbReference>
<dbReference type="Proteomes" id="UP001623041">
    <property type="component" value="Unassembled WGS sequence"/>
</dbReference>
<dbReference type="InterPro" id="IPR017896">
    <property type="entry name" value="4Fe4S_Fe-S-bd"/>
</dbReference>
<organism evidence="5 6">
    <name type="scientific">Bacillus salipaludis</name>
    <dbReference type="NCBI Taxonomy" id="2547811"/>
    <lineage>
        <taxon>Bacteria</taxon>
        <taxon>Bacillati</taxon>
        <taxon>Bacillota</taxon>
        <taxon>Bacilli</taxon>
        <taxon>Bacillales</taxon>
        <taxon>Bacillaceae</taxon>
        <taxon>Bacillus</taxon>
    </lineage>
</organism>
<protein>
    <submittedName>
        <fullName evidence="5">4Fe-4S binding protein</fullName>
    </submittedName>
</protein>
<dbReference type="PROSITE" id="PS00198">
    <property type="entry name" value="4FE4S_FER_1"/>
    <property type="match status" value="1"/>
</dbReference>
<keyword evidence="1" id="KW-0479">Metal-binding</keyword>
<evidence type="ECO:0000313" key="5">
    <source>
        <dbReference type="EMBL" id="MFK9090605.1"/>
    </source>
</evidence>
<dbReference type="SUPFAM" id="SSF46548">
    <property type="entry name" value="alpha-helical ferredoxin"/>
    <property type="match status" value="1"/>
</dbReference>
<keyword evidence="6" id="KW-1185">Reference proteome</keyword>
<evidence type="ECO:0000256" key="2">
    <source>
        <dbReference type="ARBA" id="ARBA00023004"/>
    </source>
</evidence>
<comment type="caution">
    <text evidence="5">The sequence shown here is derived from an EMBL/GenBank/DDBJ whole genome shotgun (WGS) entry which is preliminary data.</text>
</comment>
<proteinExistence type="predicted"/>
<dbReference type="PROSITE" id="PS51379">
    <property type="entry name" value="4FE4S_FER_2"/>
    <property type="match status" value="1"/>
</dbReference>
<dbReference type="InterPro" id="IPR017900">
    <property type="entry name" value="4Fe4S_Fe_S_CS"/>
</dbReference>
<evidence type="ECO:0000256" key="3">
    <source>
        <dbReference type="ARBA" id="ARBA00023014"/>
    </source>
</evidence>
<reference evidence="5 6" key="1">
    <citation type="submission" date="2024-11" db="EMBL/GenBank/DDBJ databases">
        <authorList>
            <person name="Lucas J.A."/>
        </authorList>
    </citation>
    <scope>NUCLEOTIDE SEQUENCE [LARGE SCALE GENOMIC DNA]</scope>
    <source>
        <strain evidence="5 6">Z 5.4</strain>
    </source>
</reference>
<feature type="domain" description="4Fe-4S ferredoxin-type" evidence="4">
    <location>
        <begin position="15"/>
        <end position="43"/>
    </location>
</feature>
<sequence length="70" mass="7981">MEIERDFFRPPGACDELEFLTSCSRCGKCVEVCPEESILLFPLSSGARLVNTPYNSLNLTPSLYFWKVLF</sequence>
<evidence type="ECO:0000259" key="4">
    <source>
        <dbReference type="PROSITE" id="PS51379"/>
    </source>
</evidence>